<evidence type="ECO:0000256" key="1">
    <source>
        <dbReference type="SAM" id="MobiDB-lite"/>
    </source>
</evidence>
<gene>
    <name evidence="3" type="ORF">PC9H_010311</name>
</gene>
<dbReference type="RefSeq" id="XP_036629194.1">
    <property type="nucleotide sequence ID" value="XM_036779805.1"/>
</dbReference>
<dbReference type="EMBL" id="JACETU010000007">
    <property type="protein sequence ID" value="KAF7425000.1"/>
    <property type="molecule type" value="Genomic_DNA"/>
</dbReference>
<feature type="domain" description="Nucleoplasmin-like" evidence="2">
    <location>
        <begin position="12"/>
        <end position="92"/>
    </location>
</feature>
<name>A0A8H6ZVE2_PLEOS</name>
<feature type="compositionally biased region" description="Low complexity" evidence="1">
    <location>
        <begin position="218"/>
        <end position="228"/>
    </location>
</feature>
<comment type="caution">
    <text evidence="3">The sequence shown here is derived from an EMBL/GenBank/DDBJ whole genome shotgun (WGS) entry which is preliminary data.</text>
</comment>
<accession>A0A8H6ZVE2</accession>
<organism evidence="3 4">
    <name type="scientific">Pleurotus ostreatus</name>
    <name type="common">Oyster mushroom</name>
    <name type="synonym">White-rot fungus</name>
    <dbReference type="NCBI Taxonomy" id="5322"/>
    <lineage>
        <taxon>Eukaryota</taxon>
        <taxon>Fungi</taxon>
        <taxon>Dikarya</taxon>
        <taxon>Basidiomycota</taxon>
        <taxon>Agaricomycotina</taxon>
        <taxon>Agaricomycetes</taxon>
        <taxon>Agaricomycetidae</taxon>
        <taxon>Agaricales</taxon>
        <taxon>Pleurotineae</taxon>
        <taxon>Pleurotaceae</taxon>
        <taxon>Pleurotus</taxon>
    </lineage>
</organism>
<evidence type="ECO:0000259" key="2">
    <source>
        <dbReference type="Pfam" id="PF17800"/>
    </source>
</evidence>
<dbReference type="GeneID" id="59380129"/>
<evidence type="ECO:0000313" key="4">
    <source>
        <dbReference type="Proteomes" id="UP000623687"/>
    </source>
</evidence>
<keyword evidence="4" id="KW-1185">Reference proteome</keyword>
<dbReference type="VEuPathDB" id="FungiDB:PC9H_010311"/>
<proteinExistence type="predicted"/>
<evidence type="ECO:0000313" key="3">
    <source>
        <dbReference type="EMBL" id="KAF7425000.1"/>
    </source>
</evidence>
<dbReference type="InterPro" id="IPR041232">
    <property type="entry name" value="NPL"/>
</dbReference>
<protein>
    <recommendedName>
        <fullName evidence="2">Nucleoplasmin-like domain-containing protein</fullName>
    </recommendedName>
</protein>
<dbReference type="Proteomes" id="UP000623687">
    <property type="component" value="Unassembled WGS sequence"/>
</dbReference>
<dbReference type="AlphaFoldDB" id="A0A8H6ZVE2"/>
<reference evidence="3" key="1">
    <citation type="submission" date="2019-07" db="EMBL/GenBank/DDBJ databases">
        <authorList>
            <person name="Palmer J.M."/>
        </authorList>
    </citation>
    <scope>NUCLEOTIDE SEQUENCE</scope>
    <source>
        <strain evidence="3">PC9</strain>
    </source>
</reference>
<feature type="region of interest" description="Disordered" evidence="1">
    <location>
        <begin position="200"/>
        <end position="264"/>
    </location>
</feature>
<sequence>MLFAHDGLWTKVCLGHDVLVTQITFKGTPSGSRSTVELEYQAFDGEAKSCQIASLIPGQVENVSLQLPLKSQAEHCIVNSGTSNISLVGFYMSSGEPTLPMPHPPYWPWAAMHSPAINPPHVPATISVTPLAVPALGTGPASRTRRSVARTSSELTIPDEEVKPTARKRKSSLADVKPPLKPAVKRPRAIRKGLAADDTVSIDPSTADPDVPASGKAVVPTTVPVPTVEGNPSFKAHKSSKKTIPGRSGHHARPEGTLENSLLSPDMTPITSALSEHHARPEGTLLDDSLVSAARYSRILTPSKMFLQAPIPIITIDLGLPLKSLSTNPRTRSPHLRAKQLYITETRLWQVRDGPPQRAETDTR</sequence>
<dbReference type="Pfam" id="PF17800">
    <property type="entry name" value="NPL"/>
    <property type="match status" value="1"/>
</dbReference>